<dbReference type="GO" id="GO:0008270">
    <property type="term" value="F:zinc ion binding"/>
    <property type="evidence" value="ECO:0007669"/>
    <property type="project" value="UniProtKB-UniRule"/>
</dbReference>
<dbReference type="Proteomes" id="UP000051450">
    <property type="component" value="Unassembled WGS sequence"/>
</dbReference>
<name>A0A0R1HJ26_9LACO</name>
<dbReference type="InterPro" id="IPR050052">
    <property type="entry name" value="ATP-dep_Clp_protease_ClpX"/>
</dbReference>
<reference evidence="9 10" key="1">
    <citation type="journal article" date="2015" name="Genome Announc.">
        <title>Expanding the biotechnology potential of lactobacilli through comparative genomics of 213 strains and associated genera.</title>
        <authorList>
            <person name="Sun Z."/>
            <person name="Harris H.M."/>
            <person name="McCann A."/>
            <person name="Guo C."/>
            <person name="Argimon S."/>
            <person name="Zhang W."/>
            <person name="Yang X."/>
            <person name="Jeffery I.B."/>
            <person name="Cooney J.C."/>
            <person name="Kagawa T.F."/>
            <person name="Liu W."/>
            <person name="Song Y."/>
            <person name="Salvetti E."/>
            <person name="Wrobel A."/>
            <person name="Rasinkangas P."/>
            <person name="Parkhill J."/>
            <person name="Rea M.C."/>
            <person name="O'Sullivan O."/>
            <person name="Ritari J."/>
            <person name="Douillard F.P."/>
            <person name="Paul Ross R."/>
            <person name="Yang R."/>
            <person name="Briner A.E."/>
            <person name="Felis G.E."/>
            <person name="de Vos W.M."/>
            <person name="Barrangou R."/>
            <person name="Klaenhammer T.R."/>
            <person name="Caufield P.W."/>
            <person name="Cui Y."/>
            <person name="Zhang H."/>
            <person name="O'Toole P.W."/>
        </authorList>
    </citation>
    <scope>NUCLEOTIDE SEQUENCE [LARGE SCALE GENOMIC DNA]</scope>
    <source>
        <strain evidence="9 10">DSM 15638</strain>
    </source>
</reference>
<dbReference type="GO" id="GO:0008233">
    <property type="term" value="F:peptidase activity"/>
    <property type="evidence" value="ECO:0007669"/>
    <property type="project" value="UniProtKB-KW"/>
</dbReference>
<evidence type="ECO:0000256" key="4">
    <source>
        <dbReference type="ARBA" id="ARBA00022840"/>
    </source>
</evidence>
<dbReference type="GO" id="GO:0051082">
    <property type="term" value="F:unfolded protein binding"/>
    <property type="evidence" value="ECO:0007669"/>
    <property type="project" value="UniProtKB-UniRule"/>
</dbReference>
<evidence type="ECO:0000256" key="7">
    <source>
        <dbReference type="PROSITE-ProRule" id="PRU01250"/>
    </source>
</evidence>
<dbReference type="SMART" id="SM00994">
    <property type="entry name" value="zf-C4_ClpX"/>
    <property type="match status" value="1"/>
</dbReference>
<dbReference type="Pfam" id="PF06689">
    <property type="entry name" value="zf-C4_ClpX"/>
    <property type="match status" value="1"/>
</dbReference>
<dbReference type="GO" id="GO:0005524">
    <property type="term" value="F:ATP binding"/>
    <property type="evidence" value="ECO:0007669"/>
    <property type="project" value="UniProtKB-UniRule"/>
</dbReference>
<dbReference type="FunFam" id="3.40.50.300:FF:000005">
    <property type="entry name" value="ATP-dependent Clp protease ATP-binding subunit ClpX"/>
    <property type="match status" value="1"/>
</dbReference>
<dbReference type="SMART" id="SM00382">
    <property type="entry name" value="AAA"/>
    <property type="match status" value="1"/>
</dbReference>
<feature type="binding site" evidence="6 7">
    <location>
        <position position="35"/>
    </location>
    <ligand>
        <name>Zn(2+)</name>
        <dbReference type="ChEBI" id="CHEBI:29105"/>
    </ligand>
</feature>
<dbReference type="HAMAP" id="MF_00175">
    <property type="entry name" value="ClpX"/>
    <property type="match status" value="1"/>
</dbReference>
<dbReference type="InterPro" id="IPR019489">
    <property type="entry name" value="Clp_ATPase_C"/>
</dbReference>
<keyword evidence="10" id="KW-1185">Reference proteome</keyword>
<dbReference type="InterPro" id="IPR010603">
    <property type="entry name" value="Znf_CppX_C4"/>
</dbReference>
<evidence type="ECO:0000256" key="2">
    <source>
        <dbReference type="ARBA" id="ARBA00022741"/>
    </source>
</evidence>
<dbReference type="InterPro" id="IPR027417">
    <property type="entry name" value="P-loop_NTPase"/>
</dbReference>
<dbReference type="GO" id="GO:0140662">
    <property type="term" value="F:ATP-dependent protein folding chaperone"/>
    <property type="evidence" value="ECO:0007669"/>
    <property type="project" value="InterPro"/>
</dbReference>
<dbReference type="FunFam" id="1.10.8.60:FF:000002">
    <property type="entry name" value="ATP-dependent Clp protease ATP-binding subunit ClpX"/>
    <property type="match status" value="1"/>
</dbReference>
<dbReference type="Gene3D" id="1.10.8.60">
    <property type="match status" value="1"/>
</dbReference>
<comment type="caution">
    <text evidence="9">The sequence shown here is derived from an EMBL/GenBank/DDBJ whole genome shotgun (WGS) entry which is preliminary data.</text>
</comment>
<dbReference type="Gene3D" id="6.20.220.10">
    <property type="entry name" value="ClpX chaperone, C4-type zinc finger domain"/>
    <property type="match status" value="1"/>
</dbReference>
<dbReference type="SUPFAM" id="SSF57716">
    <property type="entry name" value="Glucocorticoid receptor-like (DNA-binding domain)"/>
    <property type="match status" value="1"/>
</dbReference>
<evidence type="ECO:0000313" key="10">
    <source>
        <dbReference type="Proteomes" id="UP000051450"/>
    </source>
</evidence>
<keyword evidence="2 6" id="KW-0547">Nucleotide-binding</keyword>
<dbReference type="EMBL" id="AZDI01000002">
    <property type="protein sequence ID" value="KRK46347.1"/>
    <property type="molecule type" value="Genomic_DNA"/>
</dbReference>
<evidence type="ECO:0000256" key="1">
    <source>
        <dbReference type="ARBA" id="ARBA00022723"/>
    </source>
</evidence>
<dbReference type="InterPro" id="IPR059188">
    <property type="entry name" value="Znf_CLPX-like"/>
</dbReference>
<comment type="function">
    <text evidence="6">ATP-dependent specificity component of the Clp protease. It directs the protease to specific substrates. Can perform chaperone functions in the absence of ClpP.</text>
</comment>
<dbReference type="STRING" id="1423719.FC66_GL000850"/>
<feature type="binding site" evidence="6 7">
    <location>
        <position position="16"/>
    </location>
    <ligand>
        <name>Zn(2+)</name>
        <dbReference type="ChEBI" id="CHEBI:29105"/>
    </ligand>
</feature>
<dbReference type="AlphaFoldDB" id="A0A0R1HJ26"/>
<comment type="subunit">
    <text evidence="6">Component of the ClpX-ClpP complex. Forms a hexameric ring that, in the presence of ATP, binds to fourteen ClpP subunits assembled into a disk-like structure with a central cavity, resembling the structure of eukaryotic proteasomes.</text>
</comment>
<feature type="binding site" evidence="6">
    <location>
        <begin position="122"/>
        <end position="129"/>
    </location>
    <ligand>
        <name>ATP</name>
        <dbReference type="ChEBI" id="CHEBI:30616"/>
    </ligand>
</feature>
<dbReference type="SMART" id="SM01086">
    <property type="entry name" value="ClpB_D2-small"/>
    <property type="match status" value="1"/>
</dbReference>
<keyword evidence="5 6" id="KW-0143">Chaperone</keyword>
<organism evidence="9 10">
    <name type="scientific">Dellaglioa algida DSM 15638</name>
    <dbReference type="NCBI Taxonomy" id="1423719"/>
    <lineage>
        <taxon>Bacteria</taxon>
        <taxon>Bacillati</taxon>
        <taxon>Bacillota</taxon>
        <taxon>Bacilli</taxon>
        <taxon>Lactobacillales</taxon>
        <taxon>Lactobacillaceae</taxon>
        <taxon>Dellaglioa</taxon>
    </lineage>
</organism>
<gene>
    <name evidence="6" type="primary">clpX</name>
    <name evidence="9" type="ORF">FC66_GL000850</name>
</gene>
<dbReference type="NCBIfam" id="NF003745">
    <property type="entry name" value="PRK05342.1"/>
    <property type="match status" value="1"/>
</dbReference>
<dbReference type="GO" id="GO:0016887">
    <property type="term" value="F:ATP hydrolysis activity"/>
    <property type="evidence" value="ECO:0007669"/>
    <property type="project" value="InterPro"/>
</dbReference>
<sequence>MFENTEEGGPVNCSFCGKSQDQVMKIVAGPGVYICNECVDLCKEIIDEEFREQMSSEPLLVLKPQAIMNKLNNYVIGQDQSKKTLSVAVYNHYKRVNHMLEVEADDNDETELQKSNICLVGPTGSGKTYLAQSLAKILNVPFAIADATTLTEAGYVGEDVENILLKLLQSADYDVAKAEKGIIYIDEIDKIAKKSENVSITRDVSGEGVQQALLKILEGTVASVPPQGGRKHPQQELIQIDTKNILFIVGGAFAGIETMVKNRLGDKTIGFGADSGTESIDEENSVMQQIIPEDLLKFGLIPEFVGRLPIMTALEELKEDDLVRILTEPKNALVKQYTKLVELDGVTLEFEPEALSRVAELAIKRDTGARGLRSIIEETMRDVMFDIPSQEDIERVIITKATVDQTEGPLIKKGNTKAAS</sequence>
<dbReference type="PANTHER" id="PTHR48102:SF7">
    <property type="entry name" value="ATP-DEPENDENT CLP PROTEASE ATP-BINDING SUBUNIT CLPX-LIKE, MITOCHONDRIAL"/>
    <property type="match status" value="1"/>
</dbReference>
<dbReference type="GO" id="GO:0051603">
    <property type="term" value="P:proteolysis involved in protein catabolic process"/>
    <property type="evidence" value="ECO:0007669"/>
    <property type="project" value="TreeGrafter"/>
</dbReference>
<feature type="binding site" evidence="6 7">
    <location>
        <position position="38"/>
    </location>
    <ligand>
        <name>Zn(2+)</name>
        <dbReference type="ChEBI" id="CHEBI:29105"/>
    </ligand>
</feature>
<dbReference type="GO" id="GO:0046983">
    <property type="term" value="F:protein dimerization activity"/>
    <property type="evidence" value="ECO:0007669"/>
    <property type="project" value="UniProtKB-UniRule"/>
</dbReference>
<comment type="similarity">
    <text evidence="6 7">Belongs to the ClpX chaperone family.</text>
</comment>
<dbReference type="GO" id="GO:0009376">
    <property type="term" value="C:HslUV protease complex"/>
    <property type="evidence" value="ECO:0007669"/>
    <property type="project" value="TreeGrafter"/>
</dbReference>
<dbReference type="OrthoDB" id="9804062at2"/>
<evidence type="ECO:0000256" key="6">
    <source>
        <dbReference type="HAMAP-Rule" id="MF_00175"/>
    </source>
</evidence>
<dbReference type="PANTHER" id="PTHR48102">
    <property type="entry name" value="ATP-DEPENDENT CLP PROTEASE ATP-BINDING SUBUNIT CLPX-LIKE, MITOCHONDRIAL-RELATED"/>
    <property type="match status" value="1"/>
</dbReference>
<dbReference type="InterPro" id="IPR003959">
    <property type="entry name" value="ATPase_AAA_core"/>
</dbReference>
<dbReference type="CDD" id="cd19497">
    <property type="entry name" value="RecA-like_ClpX"/>
    <property type="match status" value="1"/>
</dbReference>
<keyword evidence="9" id="KW-0645">Protease</keyword>
<dbReference type="GO" id="GO:0051301">
    <property type="term" value="P:cell division"/>
    <property type="evidence" value="ECO:0007669"/>
    <property type="project" value="TreeGrafter"/>
</dbReference>
<dbReference type="Pfam" id="PF10431">
    <property type="entry name" value="ClpB_D2-small"/>
    <property type="match status" value="1"/>
</dbReference>
<keyword evidence="3 6" id="KW-0862">Zinc</keyword>
<dbReference type="PATRIC" id="fig|1423719.4.peg.862"/>
<evidence type="ECO:0000256" key="3">
    <source>
        <dbReference type="ARBA" id="ARBA00022833"/>
    </source>
</evidence>
<dbReference type="Pfam" id="PF07724">
    <property type="entry name" value="AAA_2"/>
    <property type="match status" value="1"/>
</dbReference>
<accession>A0A0R1HJ26</accession>
<feature type="domain" description="ClpX-type ZB" evidence="8">
    <location>
        <begin position="1"/>
        <end position="54"/>
    </location>
</feature>
<dbReference type="NCBIfam" id="TIGR00382">
    <property type="entry name" value="clpX"/>
    <property type="match status" value="1"/>
</dbReference>
<protein>
    <recommendedName>
        <fullName evidence="6">ATP-dependent Clp protease ATP-binding subunit ClpX</fullName>
    </recommendedName>
</protein>
<keyword evidence="9" id="KW-0378">Hydrolase</keyword>
<dbReference type="PROSITE" id="PS51902">
    <property type="entry name" value="CLPX_ZB"/>
    <property type="match status" value="1"/>
</dbReference>
<evidence type="ECO:0000259" key="8">
    <source>
        <dbReference type="PROSITE" id="PS51902"/>
    </source>
</evidence>
<dbReference type="InterPro" id="IPR046425">
    <property type="entry name" value="ClpX_bact"/>
</dbReference>
<feature type="binding site" evidence="6 7">
    <location>
        <position position="13"/>
    </location>
    <ligand>
        <name>Zn(2+)</name>
        <dbReference type="ChEBI" id="CHEBI:29105"/>
    </ligand>
</feature>
<dbReference type="InterPro" id="IPR004487">
    <property type="entry name" value="Clp_protease_ATP-bd_su_ClpX"/>
</dbReference>
<proteinExistence type="inferred from homology"/>
<dbReference type="SUPFAM" id="SSF52540">
    <property type="entry name" value="P-loop containing nucleoside triphosphate hydrolases"/>
    <property type="match status" value="1"/>
</dbReference>
<dbReference type="InterPro" id="IPR038366">
    <property type="entry name" value="Znf_CppX_C4_sf"/>
</dbReference>
<dbReference type="RefSeq" id="WP_057973917.1">
    <property type="nucleotide sequence ID" value="NZ_AZDI01000002.1"/>
</dbReference>
<evidence type="ECO:0000256" key="5">
    <source>
        <dbReference type="ARBA" id="ARBA00023186"/>
    </source>
</evidence>
<keyword evidence="1 6" id="KW-0479">Metal-binding</keyword>
<dbReference type="InterPro" id="IPR003593">
    <property type="entry name" value="AAA+_ATPase"/>
</dbReference>
<evidence type="ECO:0000313" key="9">
    <source>
        <dbReference type="EMBL" id="KRK46347.1"/>
    </source>
</evidence>
<dbReference type="Gene3D" id="3.40.50.300">
    <property type="entry name" value="P-loop containing nucleotide triphosphate hydrolases"/>
    <property type="match status" value="1"/>
</dbReference>
<keyword evidence="4 6" id="KW-0067">ATP-binding</keyword>